<dbReference type="EMBL" id="ACIK02000010">
    <property type="protein sequence ID" value="EEP65122.1"/>
    <property type="molecule type" value="Genomic_DNA"/>
</dbReference>
<organism evidence="1 2">
    <name type="scientific">Veillonella dispar ATCC 17748</name>
    <dbReference type="NCBI Taxonomy" id="546273"/>
    <lineage>
        <taxon>Bacteria</taxon>
        <taxon>Bacillati</taxon>
        <taxon>Bacillota</taxon>
        <taxon>Negativicutes</taxon>
        <taxon>Veillonellales</taxon>
        <taxon>Veillonellaceae</taxon>
        <taxon>Veillonella</taxon>
    </lineage>
</organism>
<sequence length="263" mass="29730">MDQGVIEYIANVFDIPKLAQPVSVVQMPLPLTRLAEIPLDSSVNQCQGFCYNSKKDVFVLACINSDNTKQIMYEINPTTLQVVAKYEYSQKRLLGHMNTLTYNPNNNRYYTTNAVVDGYIVTPIEADSMIVEAPIKLKEKVFNFAFDKERNEYVSIVPLTNSHRTINYYDADFNRIRSFTIDAEHTDLNNNGAYAANGNTIFTTLTTFVSVDDEGVVKNITPYASGMEVEDMDYRNGQMYVAVNRKGKVEIYSLPTLPFSVNA</sequence>
<dbReference type="SUPFAM" id="SSF63829">
    <property type="entry name" value="Calcium-dependent phosphotriesterase"/>
    <property type="match status" value="1"/>
</dbReference>
<proteinExistence type="predicted"/>
<dbReference type="RefSeq" id="WP_005386344.1">
    <property type="nucleotide sequence ID" value="NZ_GG667604.1"/>
</dbReference>
<dbReference type="OrthoDB" id="1631802at2"/>
<comment type="caution">
    <text evidence="1">The sequence shown here is derived from an EMBL/GenBank/DDBJ whole genome shotgun (WGS) entry which is preliminary data.</text>
</comment>
<dbReference type="HOGENOM" id="CLU_1057466_0_0_9"/>
<dbReference type="AlphaFoldDB" id="C4FQD0"/>
<dbReference type="InterPro" id="IPR015943">
    <property type="entry name" value="WD40/YVTN_repeat-like_dom_sf"/>
</dbReference>
<evidence type="ECO:0000313" key="2">
    <source>
        <dbReference type="Proteomes" id="UP000003529"/>
    </source>
</evidence>
<keyword evidence="2" id="KW-1185">Reference proteome</keyword>
<accession>C4FQD0</accession>
<reference evidence="1" key="1">
    <citation type="submission" date="2009-04" db="EMBL/GenBank/DDBJ databases">
        <authorList>
            <person name="Weinstock G."/>
            <person name="Sodergren E."/>
            <person name="Clifton S."/>
            <person name="Fulton L."/>
            <person name="Fulton B."/>
            <person name="Courtney L."/>
            <person name="Fronick C."/>
            <person name="Harrison M."/>
            <person name="Strong C."/>
            <person name="Farmer C."/>
            <person name="Delahaunty K."/>
            <person name="Markovic C."/>
            <person name="Hall O."/>
            <person name="Minx P."/>
            <person name="Tomlinson C."/>
            <person name="Mitreva M."/>
            <person name="Nelson J."/>
            <person name="Hou S."/>
            <person name="Wollam A."/>
            <person name="Pepin K.H."/>
            <person name="Johnson M."/>
            <person name="Bhonagiri V."/>
            <person name="Nash W.E."/>
            <person name="Warren W."/>
            <person name="Chinwalla A."/>
            <person name="Mardis E.R."/>
            <person name="Wilson R.K."/>
        </authorList>
    </citation>
    <scope>NUCLEOTIDE SEQUENCE [LARGE SCALE GENOMIC DNA]</scope>
    <source>
        <strain evidence="1">ATCC 17748</strain>
    </source>
</reference>
<evidence type="ECO:0000313" key="1">
    <source>
        <dbReference type="EMBL" id="EEP65122.1"/>
    </source>
</evidence>
<evidence type="ECO:0008006" key="3">
    <source>
        <dbReference type="Google" id="ProtNLM"/>
    </source>
</evidence>
<dbReference type="Gene3D" id="2.130.10.10">
    <property type="entry name" value="YVTN repeat-like/Quinoprotein amine dehydrogenase"/>
    <property type="match status" value="1"/>
</dbReference>
<protein>
    <recommendedName>
        <fullName evidence="3">Arylsulfotransferase N-terminal domain-containing protein</fullName>
    </recommendedName>
</protein>
<dbReference type="Proteomes" id="UP000003529">
    <property type="component" value="Unassembled WGS sequence"/>
</dbReference>
<name>C4FQD0_9FIRM</name>
<gene>
    <name evidence="1" type="ORF">VEIDISOL_00996</name>
</gene>